<name>A0ABU7IPA4_9FLAO</name>
<dbReference type="EMBL" id="JAZDDG010000001">
    <property type="protein sequence ID" value="MEE1974785.1"/>
    <property type="molecule type" value="Genomic_DNA"/>
</dbReference>
<organism evidence="1 2">
    <name type="scientific">Maribacter cobaltidurans</name>
    <dbReference type="NCBI Taxonomy" id="1178778"/>
    <lineage>
        <taxon>Bacteria</taxon>
        <taxon>Pseudomonadati</taxon>
        <taxon>Bacteroidota</taxon>
        <taxon>Flavobacteriia</taxon>
        <taxon>Flavobacteriales</taxon>
        <taxon>Flavobacteriaceae</taxon>
        <taxon>Maribacter</taxon>
    </lineage>
</organism>
<evidence type="ECO:0000313" key="1">
    <source>
        <dbReference type="EMBL" id="MEE1974785.1"/>
    </source>
</evidence>
<accession>A0ABU7IPA4</accession>
<dbReference type="Proteomes" id="UP001356308">
    <property type="component" value="Unassembled WGS sequence"/>
</dbReference>
<gene>
    <name evidence="1" type="ORF">V1I91_01805</name>
</gene>
<sequence length="60" mass="7298">MNYIRLGVFKNPKPFYLNEDLEKCNKNLKEILRMDLSRYDGSFMERFNSCLFNILQRETT</sequence>
<comment type="caution">
    <text evidence="1">The sequence shown here is derived from an EMBL/GenBank/DDBJ whole genome shotgun (WGS) entry which is preliminary data.</text>
</comment>
<evidence type="ECO:0000313" key="2">
    <source>
        <dbReference type="Proteomes" id="UP001356308"/>
    </source>
</evidence>
<keyword evidence="2" id="KW-1185">Reference proteome</keyword>
<proteinExistence type="predicted"/>
<protein>
    <submittedName>
        <fullName evidence="1">Uncharacterized protein</fullName>
    </submittedName>
</protein>
<reference evidence="1 2" key="1">
    <citation type="submission" date="2024-01" db="EMBL/GenBank/DDBJ databases">
        <title>Maribacter spp. originated from different algae showed divergent polysaccharides utilization ability.</title>
        <authorList>
            <person name="Wang H."/>
            <person name="Wu Y."/>
        </authorList>
    </citation>
    <scope>NUCLEOTIDE SEQUENCE [LARGE SCALE GENOMIC DNA]</scope>
    <source>
        <strain evidence="1 2">PR1</strain>
    </source>
</reference>